<dbReference type="EMBL" id="QFWV02000005">
    <property type="protein sequence ID" value="RKF06804.1"/>
    <property type="molecule type" value="Genomic_DNA"/>
</dbReference>
<dbReference type="Pfam" id="PF06776">
    <property type="entry name" value="IalB"/>
    <property type="match status" value="1"/>
</dbReference>
<evidence type="ECO:0000313" key="1">
    <source>
        <dbReference type="EMBL" id="RKF06804.1"/>
    </source>
</evidence>
<accession>A0A3A8AJG6</accession>
<protein>
    <submittedName>
        <fullName evidence="1">Invasion associated locus B family protein</fullName>
    </submittedName>
</protein>
<dbReference type="OrthoDB" id="8454302at2"/>
<keyword evidence="2" id="KW-1185">Reference proteome</keyword>
<comment type="caution">
    <text evidence="1">The sequence shown here is derived from an EMBL/GenBank/DDBJ whole genome shotgun (WGS) entry which is preliminary data.</text>
</comment>
<dbReference type="InterPro" id="IPR010642">
    <property type="entry name" value="Invasion_prot_B"/>
</dbReference>
<name>A0A3A8AJG6_9HYPH</name>
<reference evidence="1 2" key="1">
    <citation type="journal article" date="2018" name="Int. J. Syst. Bacteriol.">
        <title>Oceaniradius stylonemae gen. nov., sp. nov., isolated from a red alga, Stylonema cornu-cervi.</title>
        <authorList>
            <person name="Jeong S."/>
        </authorList>
    </citation>
    <scope>NUCLEOTIDE SEQUENCE [LARGE SCALE GENOMIC DNA]</scope>
    <source>
        <strain evidence="1 2">StC1</strain>
    </source>
</reference>
<gene>
    <name evidence="1" type="ORF">DEM25_009125</name>
</gene>
<organism evidence="1 2">
    <name type="scientific">Oceaniradius stylonematis</name>
    <dbReference type="NCBI Taxonomy" id="2184161"/>
    <lineage>
        <taxon>Bacteria</taxon>
        <taxon>Pseudomonadati</taxon>
        <taxon>Pseudomonadota</taxon>
        <taxon>Alphaproteobacteria</taxon>
        <taxon>Hyphomicrobiales</taxon>
        <taxon>Ahrensiaceae</taxon>
        <taxon>Oceaniradius</taxon>
    </lineage>
</organism>
<dbReference type="Gene3D" id="2.60.40.1880">
    <property type="entry name" value="Invasion associated locus B (IalB) protein"/>
    <property type="match status" value="1"/>
</dbReference>
<proteinExistence type="predicted"/>
<dbReference type="Proteomes" id="UP000246132">
    <property type="component" value="Unassembled WGS sequence"/>
</dbReference>
<evidence type="ECO:0000313" key="2">
    <source>
        <dbReference type="Proteomes" id="UP000246132"/>
    </source>
</evidence>
<sequence length="224" mass="24245">MGSSPPPGLSPLFRPVGPICERATPYQLASARRKNGRNVIRDDRQDPAVVVFRRISRFARSIAALALVALAIVALPSTVHAQQDTVRGEYGWWQLRCSTPAGAQNEQCVLIQNVVADDRPELGLSVVAFKTADRTAQILRIQVPLGVLLPNGLGLHIDGNDMGRAYFVRCFTDGCYAEVILEDQLLNSLKAGTEATFTVFDTPEEGIGIPVDLGGFTEGFEALP</sequence>
<dbReference type="AlphaFoldDB" id="A0A3A8AJG6"/>
<dbReference type="InterPro" id="IPR038696">
    <property type="entry name" value="IalB_sf"/>
</dbReference>